<evidence type="ECO:0000256" key="9">
    <source>
        <dbReference type="ARBA" id="ARBA00023204"/>
    </source>
</evidence>
<dbReference type="RefSeq" id="XP_018018027.1">
    <property type="nucleotide sequence ID" value="XM_018162538.2"/>
</dbReference>
<dbReference type="OMA" id="HQDFLMR"/>
<dbReference type="Pfam" id="PF10433">
    <property type="entry name" value="Beta-prop_RSE1_1st"/>
    <property type="match status" value="1"/>
</dbReference>
<comment type="similarity">
    <text evidence="4 12">Belongs to the DDB1 family.</text>
</comment>
<dbReference type="Pfam" id="PF03178">
    <property type="entry name" value="CPSF_A"/>
    <property type="match status" value="1"/>
</dbReference>
<feature type="domain" description="RSE1/DDB1/CPSF1 C-terminal" evidence="13">
    <location>
        <begin position="856"/>
        <end position="1166"/>
    </location>
</feature>
<evidence type="ECO:0000256" key="1">
    <source>
        <dbReference type="ARBA" id="ARBA00004123"/>
    </source>
</evidence>
<accession>A0A8B7NWC4</accession>
<dbReference type="GO" id="GO:0005737">
    <property type="term" value="C:cytoplasm"/>
    <property type="evidence" value="ECO:0007669"/>
    <property type="project" value="UniProtKB-SubCell"/>
</dbReference>
<dbReference type="InterPro" id="IPR004871">
    <property type="entry name" value="RSE1/DDB1/CPSF1_C"/>
</dbReference>
<feature type="domain" description="RSE1/DDB1/CPSF1 first beta-propeller" evidence="14">
    <location>
        <begin position="41"/>
        <end position="383"/>
    </location>
</feature>
<dbReference type="InterPro" id="IPR050358">
    <property type="entry name" value="RSE1/DDB1/CFT1"/>
</dbReference>
<keyword evidence="8" id="KW-0238">DNA-binding</keyword>
<dbReference type="GO" id="GO:0006281">
    <property type="term" value="P:DNA repair"/>
    <property type="evidence" value="ECO:0007669"/>
    <property type="project" value="UniProtKB-KW"/>
</dbReference>
<dbReference type="Proteomes" id="UP000694843">
    <property type="component" value="Unplaced"/>
</dbReference>
<dbReference type="GO" id="GO:0003677">
    <property type="term" value="F:DNA binding"/>
    <property type="evidence" value="ECO:0007669"/>
    <property type="project" value="UniProtKB-KW"/>
</dbReference>
<evidence type="ECO:0000313" key="16">
    <source>
        <dbReference type="Proteomes" id="UP000694843"/>
    </source>
</evidence>
<name>A0A8B7NWC4_HYAAZ</name>
<dbReference type="GO" id="GO:0043161">
    <property type="term" value="P:proteasome-mediated ubiquitin-dependent protein catabolic process"/>
    <property type="evidence" value="ECO:0007669"/>
    <property type="project" value="UniProtKB-UniRule"/>
</dbReference>
<evidence type="ECO:0000256" key="6">
    <source>
        <dbReference type="ARBA" id="ARBA00022490"/>
    </source>
</evidence>
<comment type="pathway">
    <text evidence="3 12">Protein modification; protein ubiquitination.</text>
</comment>
<dbReference type="InterPro" id="IPR011047">
    <property type="entry name" value="Quinoprotein_ADH-like_sf"/>
</dbReference>
<dbReference type="KEGG" id="hazt:108674572"/>
<keyword evidence="6 12" id="KW-0963">Cytoplasm</keyword>
<dbReference type="InterPro" id="IPR058543">
    <property type="entry name" value="Beta-prop_RSE1/DDB1/CPSF1_2nd"/>
</dbReference>
<evidence type="ECO:0000256" key="5">
    <source>
        <dbReference type="ARBA" id="ARBA00014577"/>
    </source>
</evidence>
<dbReference type="FunFam" id="2.130.10.10:FF:000073">
    <property type="entry name" value="DNA damage-binding protein 1"/>
    <property type="match status" value="1"/>
</dbReference>
<dbReference type="CTD" id="41611"/>
<feature type="domain" description="RSE1/DDB1/CPSF1 second beta-propeller" evidence="15">
    <location>
        <begin position="425"/>
        <end position="733"/>
    </location>
</feature>
<evidence type="ECO:0000259" key="13">
    <source>
        <dbReference type="Pfam" id="PF03178"/>
    </source>
</evidence>
<dbReference type="SUPFAM" id="SSF50998">
    <property type="entry name" value="Quinoprotein alcohol dehydrogenase-like"/>
    <property type="match status" value="1"/>
</dbReference>
<dbReference type="Pfam" id="PF23726">
    <property type="entry name" value="Beta-prop_RSE1_2nd"/>
    <property type="match status" value="1"/>
</dbReference>
<keyword evidence="10 12" id="KW-0539">Nucleus</keyword>
<evidence type="ECO:0000256" key="2">
    <source>
        <dbReference type="ARBA" id="ARBA00004496"/>
    </source>
</evidence>
<dbReference type="InterPro" id="IPR015943">
    <property type="entry name" value="WD40/YVTN_repeat-like_dom_sf"/>
</dbReference>
<dbReference type="Gene3D" id="2.130.10.10">
    <property type="entry name" value="YVTN repeat-like/Quinoprotein amine dehydrogenase"/>
    <property type="match status" value="3"/>
</dbReference>
<evidence type="ECO:0000256" key="10">
    <source>
        <dbReference type="ARBA" id="ARBA00023242"/>
    </source>
</evidence>
<evidence type="ECO:0000256" key="4">
    <source>
        <dbReference type="ARBA" id="ARBA00007453"/>
    </source>
</evidence>
<dbReference type="OrthoDB" id="433457at2759"/>
<evidence type="ECO:0000256" key="8">
    <source>
        <dbReference type="ARBA" id="ARBA00023125"/>
    </source>
</evidence>
<comment type="function">
    <text evidence="12">Plays a role in DNA repair. May be a component of an E3 ubiquitin-protein ligase which promotes histone ubiquitination in response to UV irradiation. Histone ubiquitination may be important for subsequent DNA repair.</text>
</comment>
<protein>
    <recommendedName>
        <fullName evidence="5 12">DNA damage-binding protein 1</fullName>
    </recommendedName>
    <alternativeName>
        <fullName evidence="11 12">Damage-specific DNA-binding protein 1</fullName>
    </alternativeName>
</protein>
<dbReference type="PANTHER" id="PTHR10644">
    <property type="entry name" value="DNA REPAIR/RNA PROCESSING CPSF FAMILY"/>
    <property type="match status" value="1"/>
</dbReference>
<evidence type="ECO:0000256" key="12">
    <source>
        <dbReference type="RuleBase" id="RU368023"/>
    </source>
</evidence>
<dbReference type="InterPro" id="IPR018846">
    <property type="entry name" value="Beta-prop_RSE1/DDB1/CPSF1_1st"/>
</dbReference>
<comment type="subcellular location">
    <subcellularLocation>
        <location evidence="2 12">Cytoplasm</location>
    </subcellularLocation>
    <subcellularLocation>
        <location evidence="1 12">Nucleus</location>
    </subcellularLocation>
</comment>
<sequence length="1206" mass="132809">MLETGMYTDDLVQGQEFKVSNQSQPSPGYNYIVSAHKPTAVYACATGQLTSTNDLNLVIARNNVLELHLVTPEGLKLLKEISIYGKITCLELFTPRSVSPLGDKPKDLIFLLTDRHNVMILECLCNDDQLDIITRAHGNVADTNGKECESGMQAVIDPEARCIVLRLYEGLVKVIPLEESNTELLAFNLRVDELQVCDIQFLHGCSSPTLIKLHQDGNGRHIRTHTLSLREKEFSKVPWKLDNVEAEAVMIIPVPEPLCGAIVVGQETISYIKPDSHVTIAAGILSTSTVICYAPVDRDGSRYLLGDLSGRLFMLLLEKTAPDADPDIKLELLGEVCTPECITYLDNGVIYVGSRLGDSRLVRLNKTQDPVTKSFLTTMQTFPNLGPIAHMTVVDLERQGQGQLITCSGAFKEGSLRIIRNGVGIQELACIELPKIRGMWGLSIAASDASIHNTLVVTFHSSTRFLKVGGDIVDEIRIPGFLNKKMTFYAANVNFHQVIQVTRCGVRLVKEDTCKLVQHWCPPDDRPVSLATSNPGQVVVTSGPYVYYLTVADGALNLVSQCQLEHEVACVDVSPLGGADEASVVGVGMWTDITTRILALPSLNEVYKEPLGGDIIPRSMLLATFEDVHYLLVAVGDGQLVYYVYNPKQRHLTDRKRVVVGMLPTQLRRFNSGSVSNVFACSDRPTVIYSSNHKLVFSKVNLKEVTHMCPLNSEAYPNSLALANGEGVTIGTIDEIQKLHIRTVPLGETPRYIAYQEETETFGVVTFRVDVCEDPNINTGSTAVVGSTPAPARGPSGAVSGANVPGYGIQYGLGLDGATPASLTAHNTSYALTTTSIIKTGIVPPPERGQEIETYNLLIMAQNTFEVIHCHAFCPHEYVISLISTKLRDDPVPYYICGTAIVNPEESEAKVGRIVIFSFTDSKLVQVAEKEMKGAITVLQEFQGKLLAAVNNTVRLFEWTQEKELQLECSHFNNIYAVAMKKKGDFVLIGDLMRSMALLQYKTLEGNFEEIARDYEPNWLTCIEILDDEFFLAAEHLNNIFVCHKDSGASTEEERQQMVDVARYHLGDFVNVFCPGSLVMRGEEAGPLGVAQSGVLFGTVSGCIGLSISISGDLYNFLTELSSRLSKVIKSVGKINHSFYRSFHSDKRVKKMQGFIDGDLVENFMDLSKDKMEEVCSKLTMNVNGQAVEMNVNEVMKLVEELSRLH</sequence>
<keyword evidence="7" id="KW-0227">DNA damage</keyword>
<gene>
    <name evidence="17" type="primary">LOC108674572</name>
</gene>
<dbReference type="AlphaFoldDB" id="A0A8B7NWC4"/>
<dbReference type="Gene3D" id="1.10.150.910">
    <property type="match status" value="1"/>
</dbReference>
<evidence type="ECO:0000256" key="7">
    <source>
        <dbReference type="ARBA" id="ARBA00022763"/>
    </source>
</evidence>
<reference evidence="17" key="1">
    <citation type="submission" date="2025-08" db="UniProtKB">
        <authorList>
            <consortium name="RefSeq"/>
        </authorList>
    </citation>
    <scope>IDENTIFICATION</scope>
    <source>
        <tissue evidence="17">Whole organism</tissue>
    </source>
</reference>
<evidence type="ECO:0000259" key="15">
    <source>
        <dbReference type="Pfam" id="PF23726"/>
    </source>
</evidence>
<keyword evidence="16" id="KW-1185">Reference proteome</keyword>
<evidence type="ECO:0000313" key="17">
    <source>
        <dbReference type="RefSeq" id="XP_018018027.1"/>
    </source>
</evidence>
<dbReference type="GeneID" id="108674572"/>
<dbReference type="GO" id="GO:0005634">
    <property type="term" value="C:nucleus"/>
    <property type="evidence" value="ECO:0007669"/>
    <property type="project" value="UniProtKB-SubCell"/>
</dbReference>
<dbReference type="FunFam" id="2.130.10.10:FF:000070">
    <property type="entry name" value="DNA damage-binding protein 1"/>
    <property type="match status" value="1"/>
</dbReference>
<proteinExistence type="inferred from homology"/>
<keyword evidence="9" id="KW-0234">DNA repair</keyword>
<evidence type="ECO:0000256" key="3">
    <source>
        <dbReference type="ARBA" id="ARBA00004906"/>
    </source>
</evidence>
<evidence type="ECO:0000259" key="14">
    <source>
        <dbReference type="Pfam" id="PF10433"/>
    </source>
</evidence>
<organism evidence="16 17">
    <name type="scientific">Hyalella azteca</name>
    <name type="common">Amphipod</name>
    <dbReference type="NCBI Taxonomy" id="294128"/>
    <lineage>
        <taxon>Eukaryota</taxon>
        <taxon>Metazoa</taxon>
        <taxon>Ecdysozoa</taxon>
        <taxon>Arthropoda</taxon>
        <taxon>Crustacea</taxon>
        <taxon>Multicrustacea</taxon>
        <taxon>Malacostraca</taxon>
        <taxon>Eumalacostraca</taxon>
        <taxon>Peracarida</taxon>
        <taxon>Amphipoda</taxon>
        <taxon>Senticaudata</taxon>
        <taxon>Talitrida</taxon>
        <taxon>Talitroidea</taxon>
        <taxon>Hyalellidae</taxon>
        <taxon>Hyalella</taxon>
    </lineage>
</organism>
<evidence type="ECO:0000256" key="11">
    <source>
        <dbReference type="ARBA" id="ARBA00031668"/>
    </source>
</evidence>